<dbReference type="AlphaFoldDB" id="A0A1F4Z1V2"/>
<proteinExistence type="predicted"/>
<accession>A0A1F4Z1V2</accession>
<dbReference type="SUPFAM" id="SSF56300">
    <property type="entry name" value="Metallo-dependent phosphatases"/>
    <property type="match status" value="1"/>
</dbReference>
<feature type="non-terminal residue" evidence="2">
    <location>
        <position position="285"/>
    </location>
</feature>
<reference evidence="2 3" key="1">
    <citation type="journal article" date="2016" name="Nat. Commun.">
        <title>Thousands of microbial genomes shed light on interconnected biogeochemical processes in an aquifer system.</title>
        <authorList>
            <person name="Anantharaman K."/>
            <person name="Brown C.T."/>
            <person name="Hug L.A."/>
            <person name="Sharon I."/>
            <person name="Castelle C.J."/>
            <person name="Probst A.J."/>
            <person name="Thomas B.C."/>
            <person name="Singh A."/>
            <person name="Wilkins M.J."/>
            <person name="Karaoz U."/>
            <person name="Brodie E.L."/>
            <person name="Williams K.H."/>
            <person name="Hubbard S.S."/>
            <person name="Banfield J.F."/>
        </authorList>
    </citation>
    <scope>NUCLEOTIDE SEQUENCE [LARGE SCALE GENOMIC DNA]</scope>
</reference>
<evidence type="ECO:0000313" key="3">
    <source>
        <dbReference type="Proteomes" id="UP000176822"/>
    </source>
</evidence>
<evidence type="ECO:0000313" key="2">
    <source>
        <dbReference type="EMBL" id="OGC99975.1"/>
    </source>
</evidence>
<dbReference type="Proteomes" id="UP000176822">
    <property type="component" value="Unassembled WGS sequence"/>
</dbReference>
<dbReference type="InterPro" id="IPR029052">
    <property type="entry name" value="Metallo-depent_PP-like"/>
</dbReference>
<dbReference type="InterPro" id="IPR004843">
    <property type="entry name" value="Calcineurin-like_PHP"/>
</dbReference>
<dbReference type="Pfam" id="PF00149">
    <property type="entry name" value="Metallophos"/>
    <property type="match status" value="1"/>
</dbReference>
<protein>
    <recommendedName>
        <fullName evidence="1">Calcineurin-like phosphoesterase domain-containing protein</fullName>
    </recommendedName>
</protein>
<organism evidence="2 3">
    <name type="scientific">Candidatus Amesbacteria bacterium RIFCSPLOWO2_01_FULL_47_33</name>
    <dbReference type="NCBI Taxonomy" id="1797258"/>
    <lineage>
        <taxon>Bacteria</taxon>
        <taxon>Candidatus Amesiibacteriota</taxon>
    </lineage>
</organism>
<dbReference type="Gene3D" id="3.60.21.10">
    <property type="match status" value="1"/>
</dbReference>
<comment type="caution">
    <text evidence="2">The sequence shown here is derived from an EMBL/GenBank/DDBJ whole genome shotgun (WGS) entry which is preliminary data.</text>
</comment>
<feature type="domain" description="Calcineurin-like phosphoesterase" evidence="1">
    <location>
        <begin position="58"/>
        <end position="263"/>
    </location>
</feature>
<dbReference type="GO" id="GO:0016787">
    <property type="term" value="F:hydrolase activity"/>
    <property type="evidence" value="ECO:0007669"/>
    <property type="project" value="InterPro"/>
</dbReference>
<name>A0A1F4Z1V2_9BACT</name>
<evidence type="ECO:0000259" key="1">
    <source>
        <dbReference type="Pfam" id="PF00149"/>
    </source>
</evidence>
<gene>
    <name evidence="2" type="ORF">A2972_03895</name>
</gene>
<sequence length="285" mass="32304">MAVEKPKTDRKPLSRRSLLKLAGWSVLEFSGKLTPLANLSPQPDIWKHDLPDPKPHALRFLLIGDVHVGDKDNSPRQLNTQSLDMLAAVNGHLRAYPFDLLIELGDKIKESSVSGHNLSNYRACIEALQPLALPAIHLLGNHDLWGIKFPDLLNIHSRFRLNQPFGLRKFPNFQIAWLDPEIQDQGLPGSITEERIVWLRENIYKDTPTFIFTHYGFLPQGLGGNPYFNGDTRLTAYSNGPQAWKAIKDLPIPAVFNAHVHRPSYFRSGLTHMFTLPAFVENIHF</sequence>
<dbReference type="EMBL" id="MEXM01000047">
    <property type="protein sequence ID" value="OGC99975.1"/>
    <property type="molecule type" value="Genomic_DNA"/>
</dbReference>